<dbReference type="PANTHER" id="PTHR30461">
    <property type="entry name" value="DNA-INVERTASE FROM LAMBDOID PROPHAGE"/>
    <property type="match status" value="1"/>
</dbReference>
<name>A0A0K2VTM8_MESPL</name>
<dbReference type="GO" id="GO:0000150">
    <property type="term" value="F:DNA strand exchange activity"/>
    <property type="evidence" value="ECO:0007669"/>
    <property type="project" value="InterPro"/>
</dbReference>
<dbReference type="InterPro" id="IPR038109">
    <property type="entry name" value="DNA_bind_recomb_sf"/>
</dbReference>
<proteinExistence type="predicted"/>
<evidence type="ECO:0000259" key="1">
    <source>
        <dbReference type="PROSITE" id="PS51737"/>
    </source>
</evidence>
<dbReference type="GO" id="GO:0003677">
    <property type="term" value="F:DNA binding"/>
    <property type="evidence" value="ECO:0007669"/>
    <property type="project" value="InterPro"/>
</dbReference>
<organism evidence="2 3">
    <name type="scientific">Mesorhizobium plurifarium</name>
    <dbReference type="NCBI Taxonomy" id="69974"/>
    <lineage>
        <taxon>Bacteria</taxon>
        <taxon>Pseudomonadati</taxon>
        <taxon>Pseudomonadota</taxon>
        <taxon>Alphaproteobacteria</taxon>
        <taxon>Hyphomicrobiales</taxon>
        <taxon>Phyllobacteriaceae</taxon>
        <taxon>Mesorhizobium</taxon>
    </lineage>
</organism>
<dbReference type="PANTHER" id="PTHR30461:SF23">
    <property type="entry name" value="DNA RECOMBINASE-RELATED"/>
    <property type="match status" value="1"/>
</dbReference>
<evidence type="ECO:0000313" key="3">
    <source>
        <dbReference type="Proteomes" id="UP000182888"/>
    </source>
</evidence>
<dbReference type="Proteomes" id="UP000182888">
    <property type="component" value="Unassembled WGS sequence"/>
</dbReference>
<dbReference type="PROSITE" id="PS51737">
    <property type="entry name" value="RECOMBINASE_DNA_BIND"/>
    <property type="match status" value="1"/>
</dbReference>
<feature type="domain" description="Recombinase" evidence="1">
    <location>
        <begin position="6"/>
        <end position="144"/>
    </location>
</feature>
<gene>
    <name evidence="2" type="ORF">MPL1032_180112</name>
</gene>
<accession>A0A0K2VTM8</accession>
<protein>
    <recommendedName>
        <fullName evidence="1">Recombinase domain-containing protein</fullName>
    </recommendedName>
</protein>
<sequence length="144" mass="16378">MAQPLPAGFVRDASGVVTKDPDQEVQDRISLVFVSFLSQRTAVRVMRALHAGNLSLPRRDRHGEVCWRRPTIPAVTDMLKNPAYAGAFVYGRKRLRPPGASGHPQKTPRPMPEWRIVVKDKYPAYVSWETFEKVQAILRDNRND</sequence>
<dbReference type="EMBL" id="CCND01000010">
    <property type="protein sequence ID" value="CDX53685.1"/>
    <property type="molecule type" value="Genomic_DNA"/>
</dbReference>
<evidence type="ECO:0000313" key="2">
    <source>
        <dbReference type="EMBL" id="CDX53685.1"/>
    </source>
</evidence>
<dbReference type="Gene3D" id="3.90.1750.20">
    <property type="entry name" value="Putative Large Serine Recombinase, Chain B, Domain 2"/>
    <property type="match status" value="1"/>
</dbReference>
<dbReference type="Pfam" id="PF07508">
    <property type="entry name" value="Recombinase"/>
    <property type="match status" value="1"/>
</dbReference>
<dbReference type="InterPro" id="IPR050639">
    <property type="entry name" value="SSR_resolvase"/>
</dbReference>
<dbReference type="AlphaFoldDB" id="A0A0K2VTM8"/>
<reference evidence="3" key="1">
    <citation type="submission" date="2014-08" db="EMBL/GenBank/DDBJ databases">
        <authorList>
            <person name="Edwards T."/>
        </authorList>
    </citation>
    <scope>NUCLEOTIDE SEQUENCE [LARGE SCALE GENOMIC DNA]</scope>
</reference>
<dbReference type="InterPro" id="IPR011109">
    <property type="entry name" value="DNA_bind_recombinase_dom"/>
</dbReference>